<sequence>MKKNLLLLAALSSLFYVSCKKEDFAKKETVIKQTLNGSWFYRSFRLRLYVGTSELYSDAATTGELHEAPSYRFNGDNTVNYNGLLYHYEIKSAKGIDSLIIDIDASTRFKIISISDDAVTLHSEFADNTLFGYRGSAPSIKATKGTIDVALARTKVAKP</sequence>
<dbReference type="Proteomes" id="UP000622475">
    <property type="component" value="Unassembled WGS sequence"/>
</dbReference>
<protein>
    <recommendedName>
        <fullName evidence="3">Lipocalin-like protein</fullName>
    </recommendedName>
</protein>
<organism evidence="1 2">
    <name type="scientific">Mucilaginibacter myungsuensis</name>
    <dbReference type="NCBI Taxonomy" id="649104"/>
    <lineage>
        <taxon>Bacteria</taxon>
        <taxon>Pseudomonadati</taxon>
        <taxon>Bacteroidota</taxon>
        <taxon>Sphingobacteriia</taxon>
        <taxon>Sphingobacteriales</taxon>
        <taxon>Sphingobacteriaceae</taxon>
        <taxon>Mucilaginibacter</taxon>
    </lineage>
</organism>
<dbReference type="AlphaFoldDB" id="A0A929KXZ7"/>
<proteinExistence type="predicted"/>
<dbReference type="RefSeq" id="WP_194112453.1">
    <property type="nucleotide sequence ID" value="NZ_JADFFL010000005.1"/>
</dbReference>
<evidence type="ECO:0000313" key="1">
    <source>
        <dbReference type="EMBL" id="MBE9663237.1"/>
    </source>
</evidence>
<reference evidence="1" key="1">
    <citation type="submission" date="2020-10" db="EMBL/GenBank/DDBJ databases">
        <title>Mucilaginibacter mali sp. nov., isolated from rhizosphere soil of apple orchard.</title>
        <authorList>
            <person name="Lee J.-S."/>
            <person name="Kim H.S."/>
            <person name="Kim J.-S."/>
        </authorList>
    </citation>
    <scope>NUCLEOTIDE SEQUENCE</scope>
    <source>
        <strain evidence="1">KCTC 22746</strain>
    </source>
</reference>
<name>A0A929KXZ7_9SPHI</name>
<evidence type="ECO:0008006" key="3">
    <source>
        <dbReference type="Google" id="ProtNLM"/>
    </source>
</evidence>
<keyword evidence="2" id="KW-1185">Reference proteome</keyword>
<accession>A0A929KXZ7</accession>
<evidence type="ECO:0000313" key="2">
    <source>
        <dbReference type="Proteomes" id="UP000622475"/>
    </source>
</evidence>
<comment type="caution">
    <text evidence="1">The sequence shown here is derived from an EMBL/GenBank/DDBJ whole genome shotgun (WGS) entry which is preliminary data.</text>
</comment>
<dbReference type="EMBL" id="JADFFL010000005">
    <property type="protein sequence ID" value="MBE9663237.1"/>
    <property type="molecule type" value="Genomic_DNA"/>
</dbReference>
<gene>
    <name evidence="1" type="ORF">IRJ16_15215</name>
</gene>